<protein>
    <submittedName>
        <fullName evidence="1">Uncharacterized protein</fullName>
    </submittedName>
</protein>
<proteinExistence type="predicted"/>
<sequence length="99" mass="11044">MNSNTETPSAPSGVNCHICSKMAMRKGVAKHYQEPVRHCMLCNKMFCDSHKSPSQPTDGDGGEGVCEINHSTYYRKRPNKPDVYMSLEQRARVLGGARQ</sequence>
<dbReference type="AlphaFoldDB" id="A0A1Y2G774"/>
<dbReference type="OrthoDB" id="3552571at2759"/>
<dbReference type="InParanoid" id="A0A1Y2G774"/>
<evidence type="ECO:0000313" key="2">
    <source>
        <dbReference type="Proteomes" id="UP000193648"/>
    </source>
</evidence>
<gene>
    <name evidence="1" type="ORF">BCR41DRAFT_363689</name>
</gene>
<accession>A0A1Y2G774</accession>
<reference evidence="1 2" key="1">
    <citation type="submission" date="2016-07" db="EMBL/GenBank/DDBJ databases">
        <title>Pervasive Adenine N6-methylation of Active Genes in Fungi.</title>
        <authorList>
            <consortium name="DOE Joint Genome Institute"/>
            <person name="Mondo S.J."/>
            <person name="Dannebaum R.O."/>
            <person name="Kuo R.C."/>
            <person name="Labutti K."/>
            <person name="Haridas S."/>
            <person name="Kuo A."/>
            <person name="Salamov A."/>
            <person name="Ahrendt S.R."/>
            <person name="Lipzen A."/>
            <person name="Sullivan W."/>
            <person name="Andreopoulos W.B."/>
            <person name="Clum A."/>
            <person name="Lindquist E."/>
            <person name="Daum C."/>
            <person name="Ramamoorthy G.K."/>
            <person name="Gryganskyi A."/>
            <person name="Culley D."/>
            <person name="Magnuson J.K."/>
            <person name="James T.Y."/>
            <person name="O'Malley M.A."/>
            <person name="Stajich J.E."/>
            <person name="Spatafora J.W."/>
            <person name="Visel A."/>
            <person name="Grigoriev I.V."/>
        </authorList>
    </citation>
    <scope>NUCLEOTIDE SEQUENCE [LARGE SCALE GENOMIC DNA]</scope>
    <source>
        <strain evidence="1 2">NRRL 3116</strain>
    </source>
</reference>
<keyword evidence="2" id="KW-1185">Reference proteome</keyword>
<evidence type="ECO:0000313" key="1">
    <source>
        <dbReference type="EMBL" id="ORY99749.1"/>
    </source>
</evidence>
<dbReference type="EMBL" id="MCFF01000065">
    <property type="protein sequence ID" value="ORY99749.1"/>
    <property type="molecule type" value="Genomic_DNA"/>
</dbReference>
<name>A0A1Y2G774_9FUNG</name>
<comment type="caution">
    <text evidence="1">The sequence shown here is derived from an EMBL/GenBank/DDBJ whole genome shotgun (WGS) entry which is preliminary data.</text>
</comment>
<dbReference type="RefSeq" id="XP_021875983.1">
    <property type="nucleotide sequence ID" value="XM_022025924.1"/>
</dbReference>
<dbReference type="Proteomes" id="UP000193648">
    <property type="component" value="Unassembled WGS sequence"/>
</dbReference>
<dbReference type="GeneID" id="33567767"/>
<organism evidence="1 2">
    <name type="scientific">Lobosporangium transversale</name>
    <dbReference type="NCBI Taxonomy" id="64571"/>
    <lineage>
        <taxon>Eukaryota</taxon>
        <taxon>Fungi</taxon>
        <taxon>Fungi incertae sedis</taxon>
        <taxon>Mucoromycota</taxon>
        <taxon>Mortierellomycotina</taxon>
        <taxon>Mortierellomycetes</taxon>
        <taxon>Mortierellales</taxon>
        <taxon>Mortierellaceae</taxon>
        <taxon>Lobosporangium</taxon>
    </lineage>
</organism>